<evidence type="ECO:0000313" key="6">
    <source>
        <dbReference type="EMBL" id="THV33626.1"/>
    </source>
</evidence>
<dbReference type="EMBL" id="STGY01000083">
    <property type="protein sequence ID" value="THV33626.1"/>
    <property type="molecule type" value="Genomic_DNA"/>
</dbReference>
<reference evidence="7" key="1">
    <citation type="submission" date="2019-04" db="EMBL/GenBank/DDBJ databases">
        <title>Nocardioides xinjiangensis sp. nov.</title>
        <authorList>
            <person name="Liu S."/>
        </authorList>
    </citation>
    <scope>NUCLEOTIDE SEQUENCE [LARGE SCALE GENOMIC DNA]</scope>
    <source>
        <strain evidence="7">18</strain>
    </source>
</reference>
<dbReference type="InterPro" id="IPR020476">
    <property type="entry name" value="Nudix_hydrolase"/>
</dbReference>
<keyword evidence="7" id="KW-1185">Reference proteome</keyword>
<feature type="domain" description="Nudix hydrolase" evidence="5">
    <location>
        <begin position="246"/>
        <end position="377"/>
    </location>
</feature>
<organism evidence="6 7">
    <name type="scientific">Glycomyces buryatensis</name>
    <dbReference type="NCBI Taxonomy" id="2570927"/>
    <lineage>
        <taxon>Bacteria</taxon>
        <taxon>Bacillati</taxon>
        <taxon>Actinomycetota</taxon>
        <taxon>Actinomycetes</taxon>
        <taxon>Glycomycetales</taxon>
        <taxon>Glycomycetaceae</taxon>
        <taxon>Glycomyces</taxon>
    </lineage>
</organism>
<evidence type="ECO:0000256" key="2">
    <source>
        <dbReference type="ARBA" id="ARBA00005582"/>
    </source>
</evidence>
<dbReference type="PANTHER" id="PTHR43046:SF14">
    <property type="entry name" value="MUTT_NUDIX FAMILY PROTEIN"/>
    <property type="match status" value="1"/>
</dbReference>
<dbReference type="AlphaFoldDB" id="A0A4V4HQF8"/>
<dbReference type="OrthoDB" id="9814308at2"/>
<evidence type="ECO:0000256" key="1">
    <source>
        <dbReference type="ARBA" id="ARBA00001946"/>
    </source>
</evidence>
<comment type="similarity">
    <text evidence="2 4">Belongs to the Nudix hydrolase family.</text>
</comment>
<dbReference type="InterPro" id="IPR015797">
    <property type="entry name" value="NUDIX_hydrolase-like_dom_sf"/>
</dbReference>
<comment type="cofactor">
    <cofactor evidence="1">
        <name>Mg(2+)</name>
        <dbReference type="ChEBI" id="CHEBI:18420"/>
    </cofactor>
</comment>
<evidence type="ECO:0000256" key="4">
    <source>
        <dbReference type="RuleBase" id="RU003476"/>
    </source>
</evidence>
<keyword evidence="3 4" id="KW-0378">Hydrolase</keyword>
<protein>
    <submittedName>
        <fullName evidence="6">NUDIX domain-containing protein</fullName>
    </submittedName>
</protein>
<dbReference type="Gene3D" id="3.90.79.10">
    <property type="entry name" value="Nucleoside Triphosphate Pyrophosphohydrolase"/>
    <property type="match status" value="1"/>
</dbReference>
<sequence length="380" mass="41836">MTDQQAAIGLARLADIIRAEAANGLYWGGTDDDMARMRQLRQSATELMALVDHRSADEIQAIFDTDLFLRTPMPATEIRIACSDGETVVRRRRLRWEEPSLGQSLNSLAEALDADVDSQPQGIADTDLAGLPCPHTFLLAYGATTPLTSEEVEAILEPGDRDLAGELEFLAPGESAIEREPSPLPVAAVVKRILDQVADLAKEGLKITESFYERERYERIEALCANTFEAEIDYPSVDCGDLAVVGLSTGADAAIFNEEGRLLLIRRTDTGQWAMPGGGAEVGETVALAAVREAAEESGLDVTITGLVWAFDKRENNLGDSRMPMIMSFQARVNDPDQPIRLAELEASDHRWITEDEWNTIDFFKGHQLRVPEAFAAYRR</sequence>
<dbReference type="CDD" id="cd02883">
    <property type="entry name" value="NUDIX_Hydrolase"/>
    <property type="match status" value="1"/>
</dbReference>
<evidence type="ECO:0000256" key="3">
    <source>
        <dbReference type="ARBA" id="ARBA00022801"/>
    </source>
</evidence>
<reference evidence="6 7" key="2">
    <citation type="submission" date="2019-05" db="EMBL/GenBank/DDBJ databases">
        <title>Glycomyces buryatensis sp. nov.</title>
        <authorList>
            <person name="Nikitina E."/>
        </authorList>
    </citation>
    <scope>NUCLEOTIDE SEQUENCE [LARGE SCALE GENOMIC DNA]</scope>
    <source>
        <strain evidence="6 7">18</strain>
    </source>
</reference>
<gene>
    <name evidence="6" type="ORF">FAB82_26185</name>
</gene>
<dbReference type="PROSITE" id="PS51462">
    <property type="entry name" value="NUDIX"/>
    <property type="match status" value="1"/>
</dbReference>
<dbReference type="RefSeq" id="WP_136537507.1">
    <property type="nucleotide sequence ID" value="NZ_STGY01000083.1"/>
</dbReference>
<dbReference type="PRINTS" id="PR00502">
    <property type="entry name" value="NUDIXFAMILY"/>
</dbReference>
<dbReference type="InterPro" id="IPR000086">
    <property type="entry name" value="NUDIX_hydrolase_dom"/>
</dbReference>
<dbReference type="SUPFAM" id="SSF55811">
    <property type="entry name" value="Nudix"/>
    <property type="match status" value="1"/>
</dbReference>
<dbReference type="Proteomes" id="UP000308760">
    <property type="component" value="Unassembled WGS sequence"/>
</dbReference>
<dbReference type="Pfam" id="PF00293">
    <property type="entry name" value="NUDIX"/>
    <property type="match status" value="1"/>
</dbReference>
<evidence type="ECO:0000259" key="5">
    <source>
        <dbReference type="PROSITE" id="PS51462"/>
    </source>
</evidence>
<dbReference type="InterPro" id="IPR020084">
    <property type="entry name" value="NUDIX_hydrolase_CS"/>
</dbReference>
<dbReference type="PANTHER" id="PTHR43046">
    <property type="entry name" value="GDP-MANNOSE MANNOSYL HYDROLASE"/>
    <property type="match status" value="1"/>
</dbReference>
<accession>A0A4V4HQF8</accession>
<proteinExistence type="inferred from homology"/>
<dbReference type="GO" id="GO:0016787">
    <property type="term" value="F:hydrolase activity"/>
    <property type="evidence" value="ECO:0007669"/>
    <property type="project" value="UniProtKB-KW"/>
</dbReference>
<dbReference type="PROSITE" id="PS00893">
    <property type="entry name" value="NUDIX_BOX"/>
    <property type="match status" value="1"/>
</dbReference>
<evidence type="ECO:0000313" key="7">
    <source>
        <dbReference type="Proteomes" id="UP000308760"/>
    </source>
</evidence>
<name>A0A4V4HQF8_9ACTN</name>
<comment type="caution">
    <text evidence="6">The sequence shown here is derived from an EMBL/GenBank/DDBJ whole genome shotgun (WGS) entry which is preliminary data.</text>
</comment>